<evidence type="ECO:0000256" key="3">
    <source>
        <dbReference type="ARBA" id="ARBA00023082"/>
    </source>
</evidence>
<keyword evidence="2" id="KW-0805">Transcription regulation</keyword>
<dbReference type="Proteomes" id="UP001500902">
    <property type="component" value="Unassembled WGS sequence"/>
</dbReference>
<organism evidence="8 9">
    <name type="scientific">Nonomuraea antimicrobica</name>
    <dbReference type="NCBI Taxonomy" id="561173"/>
    <lineage>
        <taxon>Bacteria</taxon>
        <taxon>Bacillati</taxon>
        <taxon>Actinomycetota</taxon>
        <taxon>Actinomycetes</taxon>
        <taxon>Streptosporangiales</taxon>
        <taxon>Streptosporangiaceae</taxon>
        <taxon>Nonomuraea</taxon>
    </lineage>
</organism>
<dbReference type="NCBIfam" id="TIGR02937">
    <property type="entry name" value="sigma70-ECF"/>
    <property type="match status" value="1"/>
</dbReference>
<dbReference type="InterPro" id="IPR036388">
    <property type="entry name" value="WH-like_DNA-bd_sf"/>
</dbReference>
<dbReference type="PANTHER" id="PTHR43133:SF52">
    <property type="entry name" value="ECF RNA POLYMERASE SIGMA FACTOR SIGL"/>
    <property type="match status" value="1"/>
</dbReference>
<dbReference type="InterPro" id="IPR039425">
    <property type="entry name" value="RNA_pol_sigma-70-like"/>
</dbReference>
<dbReference type="SUPFAM" id="SSF88946">
    <property type="entry name" value="Sigma2 domain of RNA polymerase sigma factors"/>
    <property type="match status" value="1"/>
</dbReference>
<dbReference type="InterPro" id="IPR013249">
    <property type="entry name" value="RNA_pol_sigma70_r4_t2"/>
</dbReference>
<dbReference type="RefSeq" id="WP_344878093.1">
    <property type="nucleotide sequence ID" value="NZ_BAAAZP010000067.1"/>
</dbReference>
<dbReference type="Pfam" id="PF08281">
    <property type="entry name" value="Sigma70_r4_2"/>
    <property type="match status" value="1"/>
</dbReference>
<evidence type="ECO:0000259" key="6">
    <source>
        <dbReference type="Pfam" id="PF04542"/>
    </source>
</evidence>
<dbReference type="EMBL" id="BAAAZP010000067">
    <property type="protein sequence ID" value="GAA3667290.1"/>
    <property type="molecule type" value="Genomic_DNA"/>
</dbReference>
<comment type="similarity">
    <text evidence="1">Belongs to the sigma-70 factor family. ECF subfamily.</text>
</comment>
<dbReference type="Gene3D" id="1.10.10.10">
    <property type="entry name" value="Winged helix-like DNA-binding domain superfamily/Winged helix DNA-binding domain"/>
    <property type="match status" value="1"/>
</dbReference>
<dbReference type="SUPFAM" id="SSF88659">
    <property type="entry name" value="Sigma3 and sigma4 domains of RNA polymerase sigma factors"/>
    <property type="match status" value="1"/>
</dbReference>
<evidence type="ECO:0000313" key="9">
    <source>
        <dbReference type="Proteomes" id="UP001500902"/>
    </source>
</evidence>
<feature type="domain" description="RNA polymerase sigma factor 70 region 4 type 2" evidence="7">
    <location>
        <begin position="116"/>
        <end position="168"/>
    </location>
</feature>
<gene>
    <name evidence="8" type="ORF">GCM10022224_034350</name>
</gene>
<keyword evidence="4" id="KW-0238">DNA-binding</keyword>
<protein>
    <submittedName>
        <fullName evidence="8">Sigma-70 family RNA polymerase sigma factor</fullName>
    </submittedName>
</protein>
<dbReference type="InterPro" id="IPR007627">
    <property type="entry name" value="RNA_pol_sigma70_r2"/>
</dbReference>
<keyword evidence="3" id="KW-0731">Sigma factor</keyword>
<dbReference type="Gene3D" id="1.10.1740.10">
    <property type="match status" value="1"/>
</dbReference>
<sequence>MLYERLPPAEGASLPNPHERFTALYNTYQARVYGYAASRAGHQLAEEVVSETFLVAWRRLNSIPDHAQLPWLLRVARNILRDNFRQATRRESLEAELRTWMEEAVTDVGEHAIERVAVLRALAGLSEADKEILTLTTWHGLSTTEAAEVLGCTKAAFFVRLHRARRRLQSAIDVTSTTTSRKPVTVPGRKLR</sequence>
<keyword evidence="9" id="KW-1185">Reference proteome</keyword>
<dbReference type="CDD" id="cd06171">
    <property type="entry name" value="Sigma70_r4"/>
    <property type="match status" value="1"/>
</dbReference>
<evidence type="ECO:0000256" key="5">
    <source>
        <dbReference type="ARBA" id="ARBA00023163"/>
    </source>
</evidence>
<dbReference type="Pfam" id="PF04542">
    <property type="entry name" value="Sigma70_r2"/>
    <property type="match status" value="1"/>
</dbReference>
<proteinExistence type="inferred from homology"/>
<comment type="caution">
    <text evidence="8">The sequence shown here is derived from an EMBL/GenBank/DDBJ whole genome shotgun (WGS) entry which is preliminary data.</text>
</comment>
<dbReference type="InterPro" id="IPR013325">
    <property type="entry name" value="RNA_pol_sigma_r2"/>
</dbReference>
<feature type="domain" description="RNA polymerase sigma-70 region 2" evidence="6">
    <location>
        <begin position="24"/>
        <end position="90"/>
    </location>
</feature>
<dbReference type="InterPro" id="IPR013324">
    <property type="entry name" value="RNA_pol_sigma_r3/r4-like"/>
</dbReference>
<evidence type="ECO:0000256" key="1">
    <source>
        <dbReference type="ARBA" id="ARBA00010641"/>
    </source>
</evidence>
<accession>A0ABP7BQI2</accession>
<name>A0ABP7BQI2_9ACTN</name>
<reference evidence="9" key="1">
    <citation type="journal article" date="2019" name="Int. J. Syst. Evol. Microbiol.">
        <title>The Global Catalogue of Microorganisms (GCM) 10K type strain sequencing project: providing services to taxonomists for standard genome sequencing and annotation.</title>
        <authorList>
            <consortium name="The Broad Institute Genomics Platform"/>
            <consortium name="The Broad Institute Genome Sequencing Center for Infectious Disease"/>
            <person name="Wu L."/>
            <person name="Ma J."/>
        </authorList>
    </citation>
    <scope>NUCLEOTIDE SEQUENCE [LARGE SCALE GENOMIC DNA]</scope>
    <source>
        <strain evidence="9">JCM 16904</strain>
    </source>
</reference>
<evidence type="ECO:0000256" key="4">
    <source>
        <dbReference type="ARBA" id="ARBA00023125"/>
    </source>
</evidence>
<evidence type="ECO:0000256" key="2">
    <source>
        <dbReference type="ARBA" id="ARBA00023015"/>
    </source>
</evidence>
<keyword evidence="5" id="KW-0804">Transcription</keyword>
<dbReference type="PANTHER" id="PTHR43133">
    <property type="entry name" value="RNA POLYMERASE ECF-TYPE SIGMA FACTO"/>
    <property type="match status" value="1"/>
</dbReference>
<evidence type="ECO:0000259" key="7">
    <source>
        <dbReference type="Pfam" id="PF08281"/>
    </source>
</evidence>
<evidence type="ECO:0000313" key="8">
    <source>
        <dbReference type="EMBL" id="GAA3667290.1"/>
    </source>
</evidence>
<dbReference type="InterPro" id="IPR014284">
    <property type="entry name" value="RNA_pol_sigma-70_dom"/>
</dbReference>